<dbReference type="Proteomes" id="UP000478052">
    <property type="component" value="Unassembled WGS sequence"/>
</dbReference>
<dbReference type="InterPro" id="IPR052958">
    <property type="entry name" value="IFN-induced_PKR_regulator"/>
</dbReference>
<dbReference type="SMART" id="SM00597">
    <property type="entry name" value="ZnF_TTF"/>
    <property type="match status" value="1"/>
</dbReference>
<proteinExistence type="predicted"/>
<feature type="non-terminal residue" evidence="2">
    <location>
        <position position="715"/>
    </location>
</feature>
<dbReference type="InterPro" id="IPR025398">
    <property type="entry name" value="DUF4371"/>
</dbReference>
<reference evidence="2 3" key="1">
    <citation type="submission" date="2019-08" db="EMBL/GenBank/DDBJ databases">
        <title>Whole genome of Aphis craccivora.</title>
        <authorList>
            <person name="Voronova N.V."/>
            <person name="Shulinski R.S."/>
            <person name="Bandarenka Y.V."/>
            <person name="Zhorov D.G."/>
            <person name="Warner D."/>
        </authorList>
    </citation>
    <scope>NUCLEOTIDE SEQUENCE [LARGE SCALE GENOMIC DNA]</scope>
    <source>
        <strain evidence="2">180601</strain>
        <tissue evidence="2">Whole Body</tissue>
    </source>
</reference>
<dbReference type="OrthoDB" id="6619597at2759"/>
<dbReference type="PANTHER" id="PTHR46289">
    <property type="entry name" value="52 KDA REPRESSOR OF THE INHIBITOR OF THE PROTEIN KINASE-LIKE PROTEIN-RELATED"/>
    <property type="match status" value="1"/>
</dbReference>
<accession>A0A6G0VSL2</accession>
<dbReference type="EMBL" id="VUJU01012380">
    <property type="protein sequence ID" value="KAF0707845.1"/>
    <property type="molecule type" value="Genomic_DNA"/>
</dbReference>
<evidence type="ECO:0000313" key="3">
    <source>
        <dbReference type="Proteomes" id="UP000478052"/>
    </source>
</evidence>
<gene>
    <name evidence="2" type="ORF">FWK35_00037501</name>
</gene>
<dbReference type="Pfam" id="PF14291">
    <property type="entry name" value="DUF4371"/>
    <property type="match status" value="1"/>
</dbReference>
<dbReference type="InterPro" id="IPR012337">
    <property type="entry name" value="RNaseH-like_sf"/>
</dbReference>
<dbReference type="InterPro" id="IPR006580">
    <property type="entry name" value="Znf_TTF"/>
</dbReference>
<evidence type="ECO:0000259" key="1">
    <source>
        <dbReference type="SMART" id="SM00597"/>
    </source>
</evidence>
<dbReference type="PANTHER" id="PTHR46289:SF14">
    <property type="entry name" value="DUF4371 DOMAIN-CONTAINING PROTEIN"/>
    <property type="match status" value="1"/>
</dbReference>
<dbReference type="SUPFAM" id="SSF53098">
    <property type="entry name" value="Ribonuclease H-like"/>
    <property type="match status" value="1"/>
</dbReference>
<protein>
    <submittedName>
        <fullName evidence="2">Zinc finger MYM-type protein 1-like</fullName>
    </submittedName>
</protein>
<sequence>MKRGALDNFFKPKKPFTGALLNQHESQEHNQPVCSTSIIDASNVVSTSIIDIGTVSNQLFQNKFSTSNNNIFKNNVLNSLFIPTKFYTFPSREFNKKKLKFQYNWLEKWEWLAYSKEMDGAFCKYCVLFGKDYVGKGSNQKIGSLVSKPFIKWKDSIEKFTSHSNTDYHRFCTLTADKFRKVDSGEMCDIATQLNSHRQQQCEENRAALIPIIETIIFCGEQEISLRGNDDSGPLNLAKPPKKDGKFRALLRYRANFGDENLKNHLINSNRNSTYISPSIQNEIIDICGQLIRKNIVTKINKADCFSILCDETLDVSGTEQLSMCVRYVDQNNQLREDFLCFLPVYDLTGENLTRIILEECEKLGLDLNKLIGQGYDGAGNMSGQFNGVQSRIRQIYPKAVFVHCASHRLNLALSSALSTKSVRNCLGVMKDIINLFRNNALAGETLKNSILELIPETKKTRLVGLFSLQNIQETDRAISAKACSLLAAVEKSCFIISLLVCENLLSFTLPLSHYLQSPKRDLSSAVDYAKHIIKRLKHMRQNSNESFTQIFQEASKLSKMYFDTEIKIPRTTNKQNYRDNYSCNSPEEYYKISVFLPCLDGFILHLENRFEQNNDILSSIEILLPKFALEKNVEKLKNLTIYFEDKISEKNIASEYLLWCEKWKNNEETPTDIMAILDSCNSTFYPNINHLLRVLATLPVSTTEVERSFSTLKR</sequence>
<dbReference type="InterPro" id="IPR008906">
    <property type="entry name" value="HATC_C_dom"/>
</dbReference>
<keyword evidence="3" id="KW-1185">Reference proteome</keyword>
<evidence type="ECO:0000313" key="2">
    <source>
        <dbReference type="EMBL" id="KAF0707845.1"/>
    </source>
</evidence>
<name>A0A6G0VSL2_APHCR</name>
<dbReference type="AlphaFoldDB" id="A0A6G0VSL2"/>
<comment type="caution">
    <text evidence="2">The sequence shown here is derived from an EMBL/GenBank/DDBJ whole genome shotgun (WGS) entry which is preliminary data.</text>
</comment>
<dbReference type="GO" id="GO:0046983">
    <property type="term" value="F:protein dimerization activity"/>
    <property type="evidence" value="ECO:0007669"/>
    <property type="project" value="InterPro"/>
</dbReference>
<dbReference type="Pfam" id="PF05699">
    <property type="entry name" value="Dimer_Tnp_hAT"/>
    <property type="match status" value="1"/>
</dbReference>
<feature type="domain" description="TTF-type" evidence="1">
    <location>
        <begin position="97"/>
        <end position="184"/>
    </location>
</feature>
<organism evidence="2 3">
    <name type="scientific">Aphis craccivora</name>
    <name type="common">Cowpea aphid</name>
    <dbReference type="NCBI Taxonomy" id="307492"/>
    <lineage>
        <taxon>Eukaryota</taxon>
        <taxon>Metazoa</taxon>
        <taxon>Ecdysozoa</taxon>
        <taxon>Arthropoda</taxon>
        <taxon>Hexapoda</taxon>
        <taxon>Insecta</taxon>
        <taxon>Pterygota</taxon>
        <taxon>Neoptera</taxon>
        <taxon>Paraneoptera</taxon>
        <taxon>Hemiptera</taxon>
        <taxon>Sternorrhyncha</taxon>
        <taxon>Aphidomorpha</taxon>
        <taxon>Aphidoidea</taxon>
        <taxon>Aphididae</taxon>
        <taxon>Aphidini</taxon>
        <taxon>Aphis</taxon>
        <taxon>Aphis</taxon>
    </lineage>
</organism>